<feature type="chain" id="PRO_5044763262" description="Ubiquitin-like domain-containing protein" evidence="1">
    <location>
        <begin position="34"/>
        <end position="511"/>
    </location>
</feature>
<protein>
    <recommendedName>
        <fullName evidence="2">Ubiquitin-like domain-containing protein</fullName>
    </recommendedName>
</protein>
<evidence type="ECO:0000313" key="3">
    <source>
        <dbReference type="EMBL" id="KAL3124824.1"/>
    </source>
</evidence>
<name>A0ABD2MEK0_9BILA</name>
<dbReference type="CDD" id="cd17039">
    <property type="entry name" value="Ubl_ubiquitin_like"/>
    <property type="match status" value="5"/>
</dbReference>
<evidence type="ECO:0000256" key="1">
    <source>
        <dbReference type="SAM" id="SignalP"/>
    </source>
</evidence>
<dbReference type="PANTHER" id="PTHR10621">
    <property type="entry name" value="UV EXCISION REPAIR PROTEIN RAD23"/>
    <property type="match status" value="1"/>
</dbReference>
<keyword evidence="1" id="KW-0732">Signal</keyword>
<feature type="domain" description="Ubiquitin-like" evidence="2">
    <location>
        <begin position="209"/>
        <end position="269"/>
    </location>
</feature>
<feature type="signal peptide" evidence="1">
    <location>
        <begin position="1"/>
        <end position="33"/>
    </location>
</feature>
<evidence type="ECO:0000259" key="2">
    <source>
        <dbReference type="PROSITE" id="PS50053"/>
    </source>
</evidence>
<feature type="domain" description="Ubiquitin-like" evidence="2">
    <location>
        <begin position="126"/>
        <end position="198"/>
    </location>
</feature>
<comment type="caution">
    <text evidence="3">The sequence shown here is derived from an EMBL/GenBank/DDBJ whole genome shotgun (WGS) entry which is preliminary data.</text>
</comment>
<sequence>MKMHFGFSLFSVGISAVLIIMLVLLMILPQSIADDYFAIHVKHPIGNTNTQSVVLKKTDSVATLKKEIIKAFHIIPPIKLTLTHNNPYATPLDSDYKTMKYYSIEEGVIFYYFLGDEKITIPEGEFEVFVKNGEKKYSIKVKITDTVAILKVKVQKATGIPAEIQTFAHYPVRGRVFDDDNKTMKDCGILVGATVLMVFPFEIAVCCAGKMYSVEVKETDTVATVKEKIAKMIDIPPKRQLMSTQKSDVLEDKKTMDSYGIVKGKTVDVCWNEFEIYVQNGEEVLTVKVQAIDTVATVKEKIQKNTGILTEKQILRPKHSRALKKDNYRYGEINPNAILALGENNKTMKDYGIEKGATLYLEMPFEILINFADKMHTVEVQATLTVHELKERIKNMIDIGGEQQNLALEPDGRELWNIHTMDHCGIKKGSKVFLSLGFLQKIYYACESYCVRLKSTDTVKSLKDQLSPLLERELGYKFGQMRLCKYNGPYFSDDKTVGECGIDGSDDIYVR</sequence>
<keyword evidence="4" id="KW-1185">Reference proteome</keyword>
<dbReference type="PROSITE" id="PS50053">
    <property type="entry name" value="UBIQUITIN_2"/>
    <property type="match status" value="5"/>
</dbReference>
<dbReference type="Gene3D" id="3.10.20.90">
    <property type="entry name" value="Phosphatidylinositol 3-kinase Catalytic Subunit, Chain A, domain 1"/>
    <property type="match status" value="4"/>
</dbReference>
<dbReference type="InterPro" id="IPR000626">
    <property type="entry name" value="Ubiquitin-like_dom"/>
</dbReference>
<gene>
    <name evidence="3" type="ORF">niasHT_004366</name>
</gene>
<feature type="domain" description="Ubiquitin-like" evidence="2">
    <location>
        <begin position="274"/>
        <end position="361"/>
    </location>
</feature>
<feature type="domain" description="Ubiquitin-like" evidence="2">
    <location>
        <begin position="432"/>
        <end position="511"/>
    </location>
</feature>
<proteinExistence type="predicted"/>
<dbReference type="Proteomes" id="UP001620626">
    <property type="component" value="Unassembled WGS sequence"/>
</dbReference>
<dbReference type="PANTHER" id="PTHR10621:SF0">
    <property type="entry name" value="UV EXCISION REPAIR PROTEIN RAD23"/>
    <property type="match status" value="1"/>
</dbReference>
<feature type="domain" description="Ubiquitin-like" evidence="2">
    <location>
        <begin position="365"/>
        <end position="436"/>
    </location>
</feature>
<reference evidence="3 4" key="1">
    <citation type="submission" date="2024-10" db="EMBL/GenBank/DDBJ databases">
        <authorList>
            <person name="Kim D."/>
        </authorList>
    </citation>
    <scope>NUCLEOTIDE SEQUENCE [LARGE SCALE GENOMIC DNA]</scope>
    <source>
        <strain evidence="3">BH-2024</strain>
    </source>
</reference>
<dbReference type="InterPro" id="IPR029071">
    <property type="entry name" value="Ubiquitin-like_domsf"/>
</dbReference>
<dbReference type="SMART" id="SM00213">
    <property type="entry name" value="UBQ"/>
    <property type="match status" value="5"/>
</dbReference>
<dbReference type="EMBL" id="JBICBT010000061">
    <property type="protein sequence ID" value="KAL3124824.1"/>
    <property type="molecule type" value="Genomic_DNA"/>
</dbReference>
<evidence type="ECO:0000313" key="4">
    <source>
        <dbReference type="Proteomes" id="UP001620626"/>
    </source>
</evidence>
<accession>A0ABD2MEK0</accession>
<dbReference type="SUPFAM" id="SSF54236">
    <property type="entry name" value="Ubiquitin-like"/>
    <property type="match status" value="6"/>
</dbReference>
<dbReference type="Pfam" id="PF00240">
    <property type="entry name" value="ubiquitin"/>
    <property type="match status" value="3"/>
</dbReference>
<organism evidence="3 4">
    <name type="scientific">Heterodera trifolii</name>
    <dbReference type="NCBI Taxonomy" id="157864"/>
    <lineage>
        <taxon>Eukaryota</taxon>
        <taxon>Metazoa</taxon>
        <taxon>Ecdysozoa</taxon>
        <taxon>Nematoda</taxon>
        <taxon>Chromadorea</taxon>
        <taxon>Rhabditida</taxon>
        <taxon>Tylenchina</taxon>
        <taxon>Tylenchomorpha</taxon>
        <taxon>Tylenchoidea</taxon>
        <taxon>Heteroderidae</taxon>
        <taxon>Heteroderinae</taxon>
        <taxon>Heterodera</taxon>
    </lineage>
</organism>
<dbReference type="AlphaFoldDB" id="A0ABD2MEK0"/>